<proteinExistence type="predicted"/>
<dbReference type="AlphaFoldDB" id="A0A8X8GZ30"/>
<dbReference type="RefSeq" id="WP_152827545.1">
    <property type="nucleotide sequence ID" value="NZ_WHUT02000009.1"/>
</dbReference>
<evidence type="ECO:0000313" key="3">
    <source>
        <dbReference type="Proteomes" id="UP000484076"/>
    </source>
</evidence>
<dbReference type="EMBL" id="WHUT02000009">
    <property type="protein sequence ID" value="NUB45777.1"/>
    <property type="molecule type" value="Genomic_DNA"/>
</dbReference>
<comment type="caution">
    <text evidence="2">The sequence shown here is derived from an EMBL/GenBank/DDBJ whole genome shotgun (WGS) entry which is preliminary data.</text>
</comment>
<sequence>MTRTFLFPALLGAVFAMPVAAQDLAKIGEIDVTVELTALENAEAATYWKNLEADLEGAIAAQLTDRLADAGMKISVDVSEVELASAFEVAAGLDQSMLRGQINVTDANDNSNFHSFDLAVSMEQATVFIPEGVDVTVLTPTSTEVYNALVTSFAQEISTRIDG</sequence>
<dbReference type="Proteomes" id="UP000484076">
    <property type="component" value="Unassembled WGS sequence"/>
</dbReference>
<organism evidence="2 3">
    <name type="scientific">Fertoeibacter niger</name>
    <dbReference type="NCBI Taxonomy" id="2656921"/>
    <lineage>
        <taxon>Bacteria</taxon>
        <taxon>Pseudomonadati</taxon>
        <taxon>Pseudomonadota</taxon>
        <taxon>Alphaproteobacteria</taxon>
        <taxon>Rhodobacterales</taxon>
        <taxon>Paracoccaceae</taxon>
        <taxon>Fertoeibacter</taxon>
    </lineage>
</organism>
<feature type="signal peptide" evidence="1">
    <location>
        <begin position="1"/>
        <end position="21"/>
    </location>
</feature>
<protein>
    <submittedName>
        <fullName evidence="2">Uncharacterized protein</fullName>
    </submittedName>
</protein>
<name>A0A8X8GZ30_9RHOB</name>
<gene>
    <name evidence="2" type="ORF">GEU84_015365</name>
</gene>
<feature type="chain" id="PRO_5036496965" evidence="1">
    <location>
        <begin position="22"/>
        <end position="163"/>
    </location>
</feature>
<evidence type="ECO:0000313" key="2">
    <source>
        <dbReference type="EMBL" id="NUB45777.1"/>
    </source>
</evidence>
<keyword evidence="1" id="KW-0732">Signal</keyword>
<keyword evidence="3" id="KW-1185">Reference proteome</keyword>
<evidence type="ECO:0000256" key="1">
    <source>
        <dbReference type="SAM" id="SignalP"/>
    </source>
</evidence>
<accession>A0A8X8GZ30</accession>
<reference evidence="2" key="1">
    <citation type="submission" date="2020-05" db="EMBL/GenBank/DDBJ databases">
        <title>Fertoebacter nigrum gen. nov., sp. nov., a new member of the family Rhodobacteraceae.</title>
        <authorList>
            <person name="Szuroczki S."/>
            <person name="Abbaszade G."/>
            <person name="Buni D."/>
            <person name="Schumann P."/>
            <person name="Toth E."/>
        </authorList>
    </citation>
    <scope>NUCLEOTIDE SEQUENCE</scope>
    <source>
        <strain evidence="2">RG-N-1a</strain>
    </source>
</reference>